<dbReference type="KEGG" id="bst:GYO_3720"/>
<dbReference type="HOGENOM" id="CLU_3304994_0_0_9"/>
<organism evidence="1 2">
    <name type="scientific">Bacillus spizizenii (strain DSM 15029 / JCM 12233 / NBRC 101239 / NRRL B-23049 / TU-B-10)</name>
    <name type="common">Bacillus subtilis subsp. spizizenii</name>
    <dbReference type="NCBI Taxonomy" id="1052585"/>
    <lineage>
        <taxon>Bacteria</taxon>
        <taxon>Bacillati</taxon>
        <taxon>Bacillota</taxon>
        <taxon>Bacilli</taxon>
        <taxon>Bacillales</taxon>
        <taxon>Bacillaceae</taxon>
        <taxon>Bacillus</taxon>
    </lineage>
</organism>
<dbReference type="EMBL" id="CP002905">
    <property type="protein sequence ID" value="AEP88295.1"/>
    <property type="molecule type" value="Genomic_DNA"/>
</dbReference>
<gene>
    <name evidence="1" type="ordered locus">GYO_3720</name>
</gene>
<name>G4P0W6_BACS4</name>
<proteinExistence type="predicted"/>
<dbReference type="Proteomes" id="UP000002651">
    <property type="component" value="Chromosome"/>
</dbReference>
<protein>
    <submittedName>
        <fullName evidence="1">Uncharacterized protein</fullName>
    </submittedName>
</protein>
<dbReference type="AlphaFoldDB" id="G4P0W6"/>
<dbReference type="STRING" id="1052585.GYO_3720"/>
<accession>G4P0W6</accession>
<sequence length="39" mass="4907">MPQRFIQHYFFLYIYILYSKRQKVHPNINSPSKRKGLFF</sequence>
<evidence type="ECO:0000313" key="2">
    <source>
        <dbReference type="Proteomes" id="UP000002651"/>
    </source>
</evidence>
<keyword evidence="2" id="KW-1185">Reference proteome</keyword>
<reference evidence="1 2" key="1">
    <citation type="journal article" date="2012" name="J. Bacteriol.">
        <title>Whole-genome sequences of Bacillus subtilis and close relatives.</title>
        <authorList>
            <person name="Earl A.M."/>
            <person name="Eppinger M."/>
            <person name="Fricke W.F."/>
            <person name="Rosovitz M.J."/>
            <person name="Rasko D.A."/>
            <person name="Daugherty S."/>
            <person name="Losick R."/>
            <person name="Kolter R."/>
            <person name="Ravel J."/>
        </authorList>
    </citation>
    <scope>NUCLEOTIDE SEQUENCE [LARGE SCALE GENOMIC DNA]</scope>
    <source>
        <strain evidence="2">DSM 15029 / JCM 12233 / NBRC 101239 / NRRL B-23049 / TU-B-10</strain>
    </source>
</reference>
<evidence type="ECO:0000313" key="1">
    <source>
        <dbReference type="EMBL" id="AEP88295.1"/>
    </source>
</evidence>